<keyword evidence="2" id="KW-1185">Reference proteome</keyword>
<name>A0A5S6R598_TRIMR</name>
<evidence type="ECO:0000256" key="1">
    <source>
        <dbReference type="SAM" id="MobiDB-lite"/>
    </source>
</evidence>
<dbReference type="WBParaSite" id="TMUE_3000014776.1">
    <property type="protein sequence ID" value="TMUE_3000014776.1"/>
    <property type="gene ID" value="WBGene00302320"/>
</dbReference>
<reference evidence="3" key="1">
    <citation type="submission" date="2019-12" db="UniProtKB">
        <authorList>
            <consortium name="WormBaseParasite"/>
        </authorList>
    </citation>
    <scope>IDENTIFICATION</scope>
</reference>
<dbReference type="AlphaFoldDB" id="A0A5S6R598"/>
<feature type="region of interest" description="Disordered" evidence="1">
    <location>
        <begin position="39"/>
        <end position="62"/>
    </location>
</feature>
<organism evidence="2 3">
    <name type="scientific">Trichuris muris</name>
    <name type="common">Mouse whipworm</name>
    <dbReference type="NCBI Taxonomy" id="70415"/>
    <lineage>
        <taxon>Eukaryota</taxon>
        <taxon>Metazoa</taxon>
        <taxon>Ecdysozoa</taxon>
        <taxon>Nematoda</taxon>
        <taxon>Enoplea</taxon>
        <taxon>Dorylaimia</taxon>
        <taxon>Trichinellida</taxon>
        <taxon>Trichuridae</taxon>
        <taxon>Trichuris</taxon>
    </lineage>
</organism>
<evidence type="ECO:0000313" key="3">
    <source>
        <dbReference type="WBParaSite" id="TMUE_3000014776.1"/>
    </source>
</evidence>
<feature type="region of interest" description="Disordered" evidence="1">
    <location>
        <begin position="1"/>
        <end position="21"/>
    </location>
</feature>
<sequence length="80" mass="9004">MESHQLFLKQRGNLSKHASRQQTDDFALLRISLRASASISGDRQNENKLLGNRPSRNRRCDRLSDKPVATTIAVGVVLFL</sequence>
<dbReference type="Proteomes" id="UP000046395">
    <property type="component" value="Unassembled WGS sequence"/>
</dbReference>
<accession>A0A5S6R598</accession>
<evidence type="ECO:0000313" key="2">
    <source>
        <dbReference type="Proteomes" id="UP000046395"/>
    </source>
</evidence>
<protein>
    <submittedName>
        <fullName evidence="3">Uncharacterized protein</fullName>
    </submittedName>
</protein>
<proteinExistence type="predicted"/>